<keyword evidence="2" id="KW-1185">Reference proteome</keyword>
<accession>A0ACC2N6C0</accession>
<name>A0ACC2N6C0_9HYME</name>
<gene>
    <name evidence="1" type="ORF">QAD02_008369</name>
</gene>
<dbReference type="EMBL" id="CM056744">
    <property type="protein sequence ID" value="KAJ8666707.1"/>
    <property type="molecule type" value="Genomic_DNA"/>
</dbReference>
<evidence type="ECO:0000313" key="1">
    <source>
        <dbReference type="EMBL" id="KAJ8666707.1"/>
    </source>
</evidence>
<organism evidence="1 2">
    <name type="scientific">Eretmocerus hayati</name>
    <dbReference type="NCBI Taxonomy" id="131215"/>
    <lineage>
        <taxon>Eukaryota</taxon>
        <taxon>Metazoa</taxon>
        <taxon>Ecdysozoa</taxon>
        <taxon>Arthropoda</taxon>
        <taxon>Hexapoda</taxon>
        <taxon>Insecta</taxon>
        <taxon>Pterygota</taxon>
        <taxon>Neoptera</taxon>
        <taxon>Endopterygota</taxon>
        <taxon>Hymenoptera</taxon>
        <taxon>Apocrita</taxon>
        <taxon>Proctotrupomorpha</taxon>
        <taxon>Chalcidoidea</taxon>
        <taxon>Aphelinidae</taxon>
        <taxon>Aphelininae</taxon>
        <taxon>Eretmocerus</taxon>
    </lineage>
</organism>
<dbReference type="Proteomes" id="UP001239111">
    <property type="component" value="Chromosome 4"/>
</dbReference>
<proteinExistence type="predicted"/>
<evidence type="ECO:0000313" key="2">
    <source>
        <dbReference type="Proteomes" id="UP001239111"/>
    </source>
</evidence>
<protein>
    <submittedName>
        <fullName evidence="1">Uncharacterized protein</fullName>
    </submittedName>
</protein>
<sequence>MRVARSGSVVVRLASDLERERVRMSGMFAGERMTVMEPRAPRPHPIVFETPNELLGEGLIEEIRGRNSPGLTPELFRDQVRVLTCVAQKETGLSNVVIGVCSEVREKMLNLGRMYVG</sequence>
<comment type="caution">
    <text evidence="1">The sequence shown here is derived from an EMBL/GenBank/DDBJ whole genome shotgun (WGS) entry which is preliminary data.</text>
</comment>
<reference evidence="1" key="1">
    <citation type="submission" date="2023-04" db="EMBL/GenBank/DDBJ databases">
        <title>A chromosome-level genome assembly of the parasitoid wasp Eretmocerus hayati.</title>
        <authorList>
            <person name="Zhong Y."/>
            <person name="Liu S."/>
            <person name="Liu Y."/>
        </authorList>
    </citation>
    <scope>NUCLEOTIDE SEQUENCE</scope>
    <source>
        <strain evidence="1">ZJU_SS_LIU_2023</strain>
    </source>
</reference>